<proteinExistence type="predicted"/>
<protein>
    <recommendedName>
        <fullName evidence="1">Hemerythrin-like domain-containing protein</fullName>
    </recommendedName>
</protein>
<dbReference type="InterPro" id="IPR012312">
    <property type="entry name" value="Hemerythrin-like"/>
</dbReference>
<name>A0ABX1CJM9_9SPHN</name>
<feature type="domain" description="Hemerythrin-like" evidence="1">
    <location>
        <begin position="3"/>
        <end position="127"/>
    </location>
</feature>
<evidence type="ECO:0000313" key="2">
    <source>
        <dbReference type="EMBL" id="NJR78194.1"/>
    </source>
</evidence>
<evidence type="ECO:0000313" key="3">
    <source>
        <dbReference type="Proteomes" id="UP000732399"/>
    </source>
</evidence>
<dbReference type="Proteomes" id="UP000732399">
    <property type="component" value="Unassembled WGS sequence"/>
</dbReference>
<organism evidence="2 3">
    <name type="scientific">Sphingomonas corticis</name>
    <dbReference type="NCBI Taxonomy" id="2722791"/>
    <lineage>
        <taxon>Bacteria</taxon>
        <taxon>Pseudomonadati</taxon>
        <taxon>Pseudomonadota</taxon>
        <taxon>Alphaproteobacteria</taxon>
        <taxon>Sphingomonadales</taxon>
        <taxon>Sphingomonadaceae</taxon>
        <taxon>Sphingomonas</taxon>
    </lineage>
</organism>
<accession>A0ABX1CJM9</accession>
<reference evidence="2 3" key="1">
    <citation type="submission" date="2020-03" db="EMBL/GenBank/DDBJ databases">
        <authorList>
            <person name="Wang L."/>
            <person name="He N."/>
            <person name="Li Y."/>
            <person name="Fang Y."/>
            <person name="Zhang F."/>
        </authorList>
    </citation>
    <scope>NUCLEOTIDE SEQUENCE [LARGE SCALE GENOMIC DNA]</scope>
    <source>
        <strain evidence="2 3">36D10-4-7</strain>
    </source>
</reference>
<keyword evidence="3" id="KW-1185">Reference proteome</keyword>
<evidence type="ECO:0000259" key="1">
    <source>
        <dbReference type="Pfam" id="PF01814"/>
    </source>
</evidence>
<dbReference type="EMBL" id="JAAVJH010000003">
    <property type="protein sequence ID" value="NJR78194.1"/>
    <property type="molecule type" value="Genomic_DNA"/>
</dbReference>
<sequence length="148" mass="16037">MSYQRLMQDHATIEALIADLLHATAGEAHPARASALLERLAVVVRDHRAREGAVLRATMESAAGDRHAATAVAAMHDVGELEEDWSQYLYRWSPDAVAGQWPLFCRVTAVMMPMVRAELAREAGILYSLAVHLGVLAAVEAPSSLTPP</sequence>
<gene>
    <name evidence="2" type="ORF">HBH26_06130</name>
</gene>
<dbReference type="Pfam" id="PF01814">
    <property type="entry name" value="Hemerythrin"/>
    <property type="match status" value="1"/>
</dbReference>
<dbReference type="RefSeq" id="WP_168133719.1">
    <property type="nucleotide sequence ID" value="NZ_JAAVJH010000003.1"/>
</dbReference>
<comment type="caution">
    <text evidence="2">The sequence shown here is derived from an EMBL/GenBank/DDBJ whole genome shotgun (WGS) entry which is preliminary data.</text>
</comment>